<proteinExistence type="predicted"/>
<organism evidence="2">
    <name type="scientific">Arundo donax</name>
    <name type="common">Giant reed</name>
    <name type="synonym">Donax arundinaceus</name>
    <dbReference type="NCBI Taxonomy" id="35708"/>
    <lineage>
        <taxon>Eukaryota</taxon>
        <taxon>Viridiplantae</taxon>
        <taxon>Streptophyta</taxon>
        <taxon>Embryophyta</taxon>
        <taxon>Tracheophyta</taxon>
        <taxon>Spermatophyta</taxon>
        <taxon>Magnoliopsida</taxon>
        <taxon>Liliopsida</taxon>
        <taxon>Poales</taxon>
        <taxon>Poaceae</taxon>
        <taxon>PACMAD clade</taxon>
        <taxon>Arundinoideae</taxon>
        <taxon>Arundineae</taxon>
        <taxon>Arundo</taxon>
    </lineage>
</organism>
<feature type="region of interest" description="Disordered" evidence="1">
    <location>
        <begin position="1"/>
        <end position="22"/>
    </location>
</feature>
<reference evidence="2" key="1">
    <citation type="submission" date="2014-09" db="EMBL/GenBank/DDBJ databases">
        <authorList>
            <person name="Magalhaes I.L.F."/>
            <person name="Oliveira U."/>
            <person name="Santos F.R."/>
            <person name="Vidigal T.H.D.A."/>
            <person name="Brescovit A.D."/>
            <person name="Santos A.J."/>
        </authorList>
    </citation>
    <scope>NUCLEOTIDE SEQUENCE</scope>
    <source>
        <tissue evidence="2">Shoot tissue taken approximately 20 cm above the soil surface</tissue>
    </source>
</reference>
<evidence type="ECO:0000313" key="2">
    <source>
        <dbReference type="EMBL" id="JAD18158.1"/>
    </source>
</evidence>
<name>A0A0A8XZI5_ARUDO</name>
<sequence>MRRCGSAYCPALRSPSPPQPSS</sequence>
<accession>A0A0A8XZI5</accession>
<evidence type="ECO:0000256" key="1">
    <source>
        <dbReference type="SAM" id="MobiDB-lite"/>
    </source>
</evidence>
<dbReference type="AlphaFoldDB" id="A0A0A8XZI5"/>
<dbReference type="EMBL" id="GBRH01279737">
    <property type="protein sequence ID" value="JAD18158.1"/>
    <property type="molecule type" value="Transcribed_RNA"/>
</dbReference>
<protein>
    <submittedName>
        <fullName evidence="2">Uncharacterized protein</fullName>
    </submittedName>
</protein>
<reference evidence="2" key="2">
    <citation type="journal article" date="2015" name="Data Brief">
        <title>Shoot transcriptome of the giant reed, Arundo donax.</title>
        <authorList>
            <person name="Barrero R.A."/>
            <person name="Guerrero F.D."/>
            <person name="Moolhuijzen P."/>
            <person name="Goolsby J.A."/>
            <person name="Tidwell J."/>
            <person name="Bellgard S.E."/>
            <person name="Bellgard M.I."/>
        </authorList>
    </citation>
    <scope>NUCLEOTIDE SEQUENCE</scope>
    <source>
        <tissue evidence="2">Shoot tissue taken approximately 20 cm above the soil surface</tissue>
    </source>
</reference>